<evidence type="ECO:0000313" key="2">
    <source>
        <dbReference type="EMBL" id="GAA4650416.1"/>
    </source>
</evidence>
<evidence type="ECO:0000313" key="3">
    <source>
        <dbReference type="Proteomes" id="UP001500604"/>
    </source>
</evidence>
<reference evidence="3" key="1">
    <citation type="journal article" date="2019" name="Int. J. Syst. Evol. Microbiol.">
        <title>The Global Catalogue of Microorganisms (GCM) 10K type strain sequencing project: providing services to taxonomists for standard genome sequencing and annotation.</title>
        <authorList>
            <consortium name="The Broad Institute Genomics Platform"/>
            <consortium name="The Broad Institute Genome Sequencing Center for Infectious Disease"/>
            <person name="Wu L."/>
            <person name="Ma J."/>
        </authorList>
    </citation>
    <scope>NUCLEOTIDE SEQUENCE [LARGE SCALE GENOMIC DNA]</scope>
    <source>
        <strain evidence="3">JCM 17805</strain>
    </source>
</reference>
<feature type="signal peptide" evidence="1">
    <location>
        <begin position="1"/>
        <end position="19"/>
    </location>
</feature>
<feature type="chain" id="PRO_5045708869" description="Spore coat protein U domain-containing protein" evidence="1">
    <location>
        <begin position="20"/>
        <end position="288"/>
    </location>
</feature>
<comment type="caution">
    <text evidence="2">The sequence shown here is derived from an EMBL/GenBank/DDBJ whole genome shotgun (WGS) entry which is preliminary data.</text>
</comment>
<protein>
    <recommendedName>
        <fullName evidence="4">Spore coat protein U domain-containing protein</fullName>
    </recommendedName>
</protein>
<accession>A0ABP8V3N8</accession>
<dbReference type="RefSeq" id="WP_345196587.1">
    <property type="nucleotide sequence ID" value="NZ_BAABFL010000393.1"/>
</dbReference>
<evidence type="ECO:0000256" key="1">
    <source>
        <dbReference type="SAM" id="SignalP"/>
    </source>
</evidence>
<dbReference type="Proteomes" id="UP001500604">
    <property type="component" value="Unassembled WGS sequence"/>
</dbReference>
<evidence type="ECO:0008006" key="4">
    <source>
        <dbReference type="Google" id="ProtNLM"/>
    </source>
</evidence>
<gene>
    <name evidence="2" type="ORF">GCM10023116_26990</name>
</gene>
<keyword evidence="1" id="KW-0732">Signal</keyword>
<sequence>MKLLYMGALVLAYALQGQADLVYNGVEEVVIDADAPSVGATHIVDGITFCSDTQQTIYSLRFTDRDISGTDTFSVPPYSALSGGPLYTATLKTKKNGNINLTQNTAASVTFVSKCKSNQQNATVELTFRDLNDRTKTPPGYYASVLRIIKAVPGGPDKVKEIPITIKVGDSVKISGLEDLLLANNNGEWSDENTNICVFSSTGSYTLEAQSSNNWELVQTTRIPGIKYNAVWNGTHDLHSQNTTGVLTANKHPDCLSGLRSQIRISVPDTNIPPGVYNDTITLIVRPS</sequence>
<name>A0ABP8V3N8_9GAMM</name>
<keyword evidence="3" id="KW-1185">Reference proteome</keyword>
<proteinExistence type="predicted"/>
<organism evidence="2 3">
    <name type="scientific">Kistimonas scapharcae</name>
    <dbReference type="NCBI Taxonomy" id="1036133"/>
    <lineage>
        <taxon>Bacteria</taxon>
        <taxon>Pseudomonadati</taxon>
        <taxon>Pseudomonadota</taxon>
        <taxon>Gammaproteobacteria</taxon>
        <taxon>Oceanospirillales</taxon>
        <taxon>Endozoicomonadaceae</taxon>
        <taxon>Kistimonas</taxon>
    </lineage>
</organism>
<dbReference type="EMBL" id="BAABFL010000393">
    <property type="protein sequence ID" value="GAA4650416.1"/>
    <property type="molecule type" value="Genomic_DNA"/>
</dbReference>